<organism evidence="17">
    <name type="scientific">Aceria tosichella</name>
    <name type="common">wheat curl mite</name>
    <dbReference type="NCBI Taxonomy" id="561515"/>
    <lineage>
        <taxon>Eukaryota</taxon>
        <taxon>Metazoa</taxon>
        <taxon>Ecdysozoa</taxon>
        <taxon>Arthropoda</taxon>
        <taxon>Chelicerata</taxon>
        <taxon>Arachnida</taxon>
        <taxon>Acari</taxon>
        <taxon>Acariformes</taxon>
        <taxon>Trombidiformes</taxon>
        <taxon>Prostigmata</taxon>
        <taxon>Eupodina</taxon>
        <taxon>Eriophyoidea</taxon>
        <taxon>Eriophyidae</taxon>
        <taxon>Eriophyinae</taxon>
        <taxon>Aceriini</taxon>
        <taxon>Aceria</taxon>
    </lineage>
</organism>
<keyword evidence="12" id="KW-0443">Lipid metabolism</keyword>
<feature type="transmembrane region" description="Helical" evidence="15">
    <location>
        <begin position="550"/>
        <end position="570"/>
    </location>
</feature>
<dbReference type="GO" id="GO:0016020">
    <property type="term" value="C:membrane"/>
    <property type="evidence" value="ECO:0007669"/>
    <property type="project" value="UniProtKB-SubCell"/>
</dbReference>
<dbReference type="PANTHER" id="PTHR16320">
    <property type="entry name" value="SPHINGOMYELINASE FAMILY MEMBER"/>
    <property type="match status" value="1"/>
</dbReference>
<evidence type="ECO:0000256" key="14">
    <source>
        <dbReference type="SAM" id="MobiDB-lite"/>
    </source>
</evidence>
<dbReference type="InterPro" id="IPR036691">
    <property type="entry name" value="Endo/exonu/phosph_ase_sf"/>
</dbReference>
<dbReference type="SUPFAM" id="SSF56219">
    <property type="entry name" value="DNase I-like"/>
    <property type="match status" value="1"/>
</dbReference>
<evidence type="ECO:0000313" key="17">
    <source>
        <dbReference type="EMBL" id="MDE44852.1"/>
    </source>
</evidence>
<name>A0A6G1S4G0_9ACAR</name>
<keyword evidence="13 15" id="KW-0472">Membrane</keyword>
<dbReference type="EC" id="3.1.4.12" evidence="5"/>
<dbReference type="PANTHER" id="PTHR16320:SF24">
    <property type="entry name" value="PHOSPHODIESTERASE, PUTATIVE-RELATED"/>
    <property type="match status" value="1"/>
</dbReference>
<dbReference type="Pfam" id="PF03372">
    <property type="entry name" value="Exo_endo_phos"/>
    <property type="match status" value="1"/>
</dbReference>
<evidence type="ECO:0000256" key="11">
    <source>
        <dbReference type="ARBA" id="ARBA00022989"/>
    </source>
</evidence>
<comment type="subcellular location">
    <subcellularLocation>
        <location evidence="1">Membrane</location>
        <topology evidence="1">Multi-pass membrane protein</topology>
    </subcellularLocation>
</comment>
<comment type="pathway">
    <text evidence="3">Sphingolipid metabolism.</text>
</comment>
<evidence type="ECO:0000256" key="9">
    <source>
        <dbReference type="ARBA" id="ARBA00022842"/>
    </source>
</evidence>
<evidence type="ECO:0000256" key="2">
    <source>
        <dbReference type="ARBA" id="ARBA00004760"/>
    </source>
</evidence>
<dbReference type="InterPro" id="IPR038772">
    <property type="entry name" value="Sph/SMPD2-like"/>
</dbReference>
<evidence type="ECO:0000256" key="1">
    <source>
        <dbReference type="ARBA" id="ARBA00004141"/>
    </source>
</evidence>
<dbReference type="GO" id="GO:0006665">
    <property type="term" value="P:sphingolipid metabolic process"/>
    <property type="evidence" value="ECO:0007669"/>
    <property type="project" value="UniProtKB-KW"/>
</dbReference>
<dbReference type="InterPro" id="IPR005135">
    <property type="entry name" value="Endo/exonuclease/phosphatase"/>
</dbReference>
<evidence type="ECO:0000256" key="7">
    <source>
        <dbReference type="ARBA" id="ARBA00022723"/>
    </source>
</evidence>
<feature type="region of interest" description="Disordered" evidence="14">
    <location>
        <begin position="445"/>
        <end position="475"/>
    </location>
</feature>
<keyword evidence="9" id="KW-0460">Magnesium</keyword>
<keyword evidence="8" id="KW-0378">Hydrolase</keyword>
<keyword evidence="7" id="KW-0479">Metal-binding</keyword>
<keyword evidence="10" id="KW-0746">Sphingolipid metabolism</keyword>
<feature type="transmembrane region" description="Helical" evidence="15">
    <location>
        <begin position="518"/>
        <end position="538"/>
    </location>
</feature>
<feature type="region of interest" description="Disordered" evidence="14">
    <location>
        <begin position="339"/>
        <end position="375"/>
    </location>
</feature>
<feature type="domain" description="Endonuclease/exonuclease/phosphatase" evidence="16">
    <location>
        <begin position="7"/>
        <end position="389"/>
    </location>
</feature>
<evidence type="ECO:0000256" key="12">
    <source>
        <dbReference type="ARBA" id="ARBA00023098"/>
    </source>
</evidence>
<dbReference type="EMBL" id="GGYP01000081">
    <property type="protein sequence ID" value="MDE44852.1"/>
    <property type="molecule type" value="Transcribed_RNA"/>
</dbReference>
<dbReference type="Gene3D" id="3.60.10.10">
    <property type="entry name" value="Endonuclease/exonuclease/phosphatase"/>
    <property type="match status" value="1"/>
</dbReference>
<evidence type="ECO:0000259" key="16">
    <source>
        <dbReference type="Pfam" id="PF03372"/>
    </source>
</evidence>
<evidence type="ECO:0000256" key="10">
    <source>
        <dbReference type="ARBA" id="ARBA00022919"/>
    </source>
</evidence>
<dbReference type="GO" id="GO:0004767">
    <property type="term" value="F:sphingomyelin phosphodiesterase activity"/>
    <property type="evidence" value="ECO:0007669"/>
    <property type="project" value="UniProtKB-EC"/>
</dbReference>
<keyword evidence="11 15" id="KW-1133">Transmembrane helix</keyword>
<evidence type="ECO:0000256" key="8">
    <source>
        <dbReference type="ARBA" id="ARBA00022801"/>
    </source>
</evidence>
<reference evidence="17" key="1">
    <citation type="submission" date="2018-10" db="EMBL/GenBank/DDBJ databases">
        <title>Transcriptome assembly of Aceria tosichella (Wheat curl mite) Type 2.</title>
        <authorList>
            <person name="Scully E.D."/>
            <person name="Geib S.M."/>
            <person name="Palmer N.A."/>
            <person name="Gupta A.K."/>
            <person name="Sarath G."/>
            <person name="Tatineni S."/>
        </authorList>
    </citation>
    <scope>NUCLEOTIDE SEQUENCE</scope>
    <source>
        <strain evidence="17">LincolnNE</strain>
    </source>
</reference>
<comment type="similarity">
    <text evidence="4">Belongs to the neutral sphingomyelinase family.</text>
</comment>
<evidence type="ECO:0000256" key="13">
    <source>
        <dbReference type="ARBA" id="ARBA00023136"/>
    </source>
</evidence>
<evidence type="ECO:0000256" key="15">
    <source>
        <dbReference type="SAM" id="Phobius"/>
    </source>
</evidence>
<evidence type="ECO:0000256" key="3">
    <source>
        <dbReference type="ARBA" id="ARBA00004991"/>
    </source>
</evidence>
<evidence type="ECO:0000256" key="4">
    <source>
        <dbReference type="ARBA" id="ARBA00006335"/>
    </source>
</evidence>
<gene>
    <name evidence="17" type="ORF">g.13814</name>
</gene>
<dbReference type="AlphaFoldDB" id="A0A6G1S4G0"/>
<comment type="pathway">
    <text evidence="2">Lipid metabolism; sphingolipid metabolism.</text>
</comment>
<evidence type="ECO:0000256" key="6">
    <source>
        <dbReference type="ARBA" id="ARBA00022692"/>
    </source>
</evidence>
<evidence type="ECO:0000256" key="5">
    <source>
        <dbReference type="ARBA" id="ARBA00012369"/>
    </source>
</evidence>
<feature type="compositionally biased region" description="Low complexity" evidence="14">
    <location>
        <begin position="342"/>
        <end position="369"/>
    </location>
</feature>
<accession>A0A6G1S4G0</accession>
<dbReference type="GO" id="GO:0046872">
    <property type="term" value="F:metal ion binding"/>
    <property type="evidence" value="ECO:0007669"/>
    <property type="project" value="UniProtKB-KW"/>
</dbReference>
<keyword evidence="6 15" id="KW-0812">Transmembrane</keyword>
<sequence>MFTIRVLTLNCWGLWLGAKKRRQRIEGIVRYLRENNCDIVFLQEVWVTSDFEIIKNGTKDIYRFAHLFRSGSVLGSSGIVILCRWLPRVIHFEPYSLNGSPFYPWHGDWFAGKGIAYSRVDFDGLSLHLFSTHTHAYYKENEPVHDQYSVHRVCQSYQLARFITFIRDTACHRGTDGKDLLIVAGDMNSTSSELPYKILTTMAGLIDCFKTSRYSNPRSNIIHRHKLLSYNRRHHTNNNSDNDISNSSTGSGVGFLHNKFGDNLLVETIESYKHRIAQMLFDSDTDDEDVTYCHPKNSFTPNFLNYKALKPDDPNNNAKSASQTNISFSNGTAIKTPVVDENGSGSSISDNSSSTKQGIISSDSSIKSSNSRRTKNSPMKRIDFILCSLLTHGHCVVDKIDSESKDSSLDCSLSDHEPVMVELKICDISHDLMDKNRINTSRDKVLNQNSSSEHSRPLASVVEPKSALNQPEETTNQWVPERTPLSLSFEECNLQVMEETQDLLMQYYQYNRTSKTQLFYVALFMFVITLPTTTYYALSNELMPMSTIVFMWFAASFLFAICFLVGFLSFRYEQGAIQAILNDITCRKSVAKRYDEKNDKNDRTLNRGASIMNEHQL</sequence>
<proteinExistence type="inferred from homology"/>
<protein>
    <recommendedName>
        <fullName evidence="5">sphingomyelin phosphodiesterase</fullName>
        <ecNumber evidence="5">3.1.4.12</ecNumber>
    </recommendedName>
</protein>